<organism evidence="2">
    <name type="scientific">Laccaria bicolor (strain S238N-H82 / ATCC MYA-4686)</name>
    <name type="common">Bicoloured deceiver</name>
    <name type="synonym">Laccaria laccata var. bicolor</name>
    <dbReference type="NCBI Taxonomy" id="486041"/>
    <lineage>
        <taxon>Eukaryota</taxon>
        <taxon>Fungi</taxon>
        <taxon>Dikarya</taxon>
        <taxon>Basidiomycota</taxon>
        <taxon>Agaricomycotina</taxon>
        <taxon>Agaricomycetes</taxon>
        <taxon>Agaricomycetidae</taxon>
        <taxon>Agaricales</taxon>
        <taxon>Agaricineae</taxon>
        <taxon>Hydnangiaceae</taxon>
        <taxon>Laccaria</taxon>
    </lineage>
</organism>
<dbReference type="AlphaFoldDB" id="B0CTJ9"/>
<sequence length="79" mass="8966">MSSLPTGLVKGISGSIATLFKPVNQERKRLCDEVNDVWGSPKRQKVDVFSRFCTPEMKEMTQHTVVLMDFPDEIILLIL</sequence>
<dbReference type="Proteomes" id="UP000001194">
    <property type="component" value="Unassembled WGS sequence"/>
</dbReference>
<protein>
    <submittedName>
        <fullName evidence="1">Predicted protein</fullName>
    </submittedName>
</protein>
<gene>
    <name evidence="1" type="ORF">LACBIDRAFT_305159</name>
</gene>
<dbReference type="KEGG" id="lbc:LACBIDRAFT_305159"/>
<dbReference type="HOGENOM" id="CLU_2606434_0_0_1"/>
<reference evidence="1 2" key="1">
    <citation type="journal article" date="2008" name="Nature">
        <title>The genome of Laccaria bicolor provides insights into mycorrhizal symbiosis.</title>
        <authorList>
            <person name="Martin F."/>
            <person name="Aerts A."/>
            <person name="Ahren D."/>
            <person name="Brun A."/>
            <person name="Danchin E.G.J."/>
            <person name="Duchaussoy F."/>
            <person name="Gibon J."/>
            <person name="Kohler A."/>
            <person name="Lindquist E."/>
            <person name="Pereda V."/>
            <person name="Salamov A."/>
            <person name="Shapiro H.J."/>
            <person name="Wuyts J."/>
            <person name="Blaudez D."/>
            <person name="Buee M."/>
            <person name="Brokstein P."/>
            <person name="Canbaeck B."/>
            <person name="Cohen D."/>
            <person name="Courty P.E."/>
            <person name="Coutinho P.M."/>
            <person name="Delaruelle C."/>
            <person name="Detter J.C."/>
            <person name="Deveau A."/>
            <person name="DiFazio S."/>
            <person name="Duplessis S."/>
            <person name="Fraissinet-Tachet L."/>
            <person name="Lucic E."/>
            <person name="Frey-Klett P."/>
            <person name="Fourrey C."/>
            <person name="Feussner I."/>
            <person name="Gay G."/>
            <person name="Grimwood J."/>
            <person name="Hoegger P.J."/>
            <person name="Jain P."/>
            <person name="Kilaru S."/>
            <person name="Labbe J."/>
            <person name="Lin Y.C."/>
            <person name="Legue V."/>
            <person name="Le Tacon F."/>
            <person name="Marmeisse R."/>
            <person name="Melayah D."/>
            <person name="Montanini B."/>
            <person name="Muratet M."/>
            <person name="Nehls U."/>
            <person name="Niculita-Hirzel H."/>
            <person name="Oudot-Le Secq M.P."/>
            <person name="Peter M."/>
            <person name="Quesneville H."/>
            <person name="Rajashekar B."/>
            <person name="Reich M."/>
            <person name="Rouhier N."/>
            <person name="Schmutz J."/>
            <person name="Yin T."/>
            <person name="Chalot M."/>
            <person name="Henrissat B."/>
            <person name="Kuees U."/>
            <person name="Lucas S."/>
            <person name="Van de Peer Y."/>
            <person name="Podila G.K."/>
            <person name="Polle A."/>
            <person name="Pukkila P.J."/>
            <person name="Richardson P.M."/>
            <person name="Rouze P."/>
            <person name="Sanders I.R."/>
            <person name="Stajich J.E."/>
            <person name="Tunlid A."/>
            <person name="Tuskan G."/>
            <person name="Grigoriev I.V."/>
        </authorList>
    </citation>
    <scope>NUCLEOTIDE SEQUENCE [LARGE SCALE GENOMIC DNA]</scope>
    <source>
        <strain evidence="2">S238N-H82 / ATCC MYA-4686</strain>
    </source>
</reference>
<accession>B0CTJ9</accession>
<dbReference type="RefSeq" id="XP_001875062.1">
    <property type="nucleotide sequence ID" value="XM_001875027.1"/>
</dbReference>
<dbReference type="InParanoid" id="B0CTJ9"/>
<dbReference type="GeneID" id="6070166"/>
<proteinExistence type="predicted"/>
<evidence type="ECO:0000313" key="2">
    <source>
        <dbReference type="Proteomes" id="UP000001194"/>
    </source>
</evidence>
<dbReference type="EMBL" id="DS547092">
    <property type="protein sequence ID" value="EDR14503.1"/>
    <property type="molecule type" value="Genomic_DNA"/>
</dbReference>
<name>B0CTJ9_LACBS</name>
<evidence type="ECO:0000313" key="1">
    <source>
        <dbReference type="EMBL" id="EDR14503.1"/>
    </source>
</evidence>
<keyword evidence="2" id="KW-1185">Reference proteome</keyword>